<proteinExistence type="predicted"/>
<dbReference type="PATRIC" id="fig|38307.3.peg.1837"/>
<accession>A0A1B6VKI7</accession>
<sequence length="195" mass="21874">MTQNTEQSVRTRDEQVEALAKRLRVGFKNGIVSRSMADGYIKEAEARGAEEQRRKDAEGQEPVAWRYEIKRMGYWVSREVGYGPRVWEWYWDGEKPDITHPDYRNVSPLYDRPANVAALEAEIASLKEAEQLARADGEASKAREEGLVTALKAADQFITNGVEFGFIRMPDIDTPDSALATPGIIRAALTREGGV</sequence>
<evidence type="ECO:0000313" key="2">
    <source>
        <dbReference type="Proteomes" id="UP000077786"/>
    </source>
</evidence>
<evidence type="ECO:0000313" key="1">
    <source>
        <dbReference type="EMBL" id="OAJ67735.1"/>
    </source>
</evidence>
<dbReference type="RefSeq" id="WP_064274519.1">
    <property type="nucleotide sequence ID" value="NZ_LUTU01000007.1"/>
</dbReference>
<dbReference type="OrthoDB" id="7284104at2"/>
<dbReference type="Proteomes" id="UP000077786">
    <property type="component" value="Unassembled WGS sequence"/>
</dbReference>
<comment type="caution">
    <text evidence="1">The sequence shown here is derived from an EMBL/GenBank/DDBJ whole genome shotgun (WGS) entry which is preliminary data.</text>
</comment>
<organism evidence="1 2">
    <name type="scientific">Gluconobacter cerinus</name>
    <dbReference type="NCBI Taxonomy" id="38307"/>
    <lineage>
        <taxon>Bacteria</taxon>
        <taxon>Pseudomonadati</taxon>
        <taxon>Pseudomonadota</taxon>
        <taxon>Alphaproteobacteria</taxon>
        <taxon>Acetobacterales</taxon>
        <taxon>Acetobacteraceae</taxon>
        <taxon>Gluconobacter</taxon>
    </lineage>
</organism>
<name>A0A1B6VKI7_9PROT</name>
<gene>
    <name evidence="1" type="ORF">A0123_01777</name>
</gene>
<protein>
    <submittedName>
        <fullName evidence="1">Uncharacterized protein</fullName>
    </submittedName>
</protein>
<dbReference type="EMBL" id="LUTU01000007">
    <property type="protein sequence ID" value="OAJ67735.1"/>
    <property type="molecule type" value="Genomic_DNA"/>
</dbReference>
<dbReference type="AlphaFoldDB" id="A0A1B6VKI7"/>
<reference evidence="1 2" key="1">
    <citation type="submission" date="2016-03" db="EMBL/GenBank/DDBJ databases">
        <title>Draft genome sequence of Gluconobacter cerinus strain CECT 9110.</title>
        <authorList>
            <person name="Sainz F."/>
            <person name="Mas A."/>
            <person name="Torija M.J."/>
        </authorList>
    </citation>
    <scope>NUCLEOTIDE SEQUENCE [LARGE SCALE GENOMIC DNA]</scope>
    <source>
        <strain evidence="1 2">CECT 9110</strain>
    </source>
</reference>